<dbReference type="PANTHER" id="PTHR11909">
    <property type="entry name" value="CASEIN KINASE-RELATED"/>
    <property type="match status" value="1"/>
</dbReference>
<accession>A0AA85JS39</accession>
<organism evidence="3 4">
    <name type="scientific">Trichobilharzia regenti</name>
    <name type="common">Nasal bird schistosome</name>
    <dbReference type="NCBI Taxonomy" id="157069"/>
    <lineage>
        <taxon>Eukaryota</taxon>
        <taxon>Metazoa</taxon>
        <taxon>Spiralia</taxon>
        <taxon>Lophotrochozoa</taxon>
        <taxon>Platyhelminthes</taxon>
        <taxon>Trematoda</taxon>
        <taxon>Digenea</taxon>
        <taxon>Strigeidida</taxon>
        <taxon>Schistosomatoidea</taxon>
        <taxon>Schistosomatidae</taxon>
        <taxon>Trichobilharzia</taxon>
    </lineage>
</organism>
<evidence type="ECO:0000256" key="1">
    <source>
        <dbReference type="SAM" id="MobiDB-lite"/>
    </source>
</evidence>
<dbReference type="InterPro" id="IPR011009">
    <property type="entry name" value="Kinase-like_dom_sf"/>
</dbReference>
<feature type="compositionally biased region" description="Polar residues" evidence="1">
    <location>
        <begin position="337"/>
        <end position="346"/>
    </location>
</feature>
<feature type="compositionally biased region" description="Polar residues" evidence="1">
    <location>
        <begin position="353"/>
        <end position="363"/>
    </location>
</feature>
<dbReference type="SUPFAM" id="SSF56112">
    <property type="entry name" value="Protein kinase-like (PK-like)"/>
    <property type="match status" value="1"/>
</dbReference>
<feature type="domain" description="Protein kinase" evidence="2">
    <location>
        <begin position="1"/>
        <end position="253"/>
    </location>
</feature>
<dbReference type="PROSITE" id="PS50011">
    <property type="entry name" value="PROTEIN_KINASE_DOM"/>
    <property type="match status" value="1"/>
</dbReference>
<dbReference type="InterPro" id="IPR050235">
    <property type="entry name" value="CK1_Ser-Thr_kinase"/>
</dbReference>
<proteinExistence type="predicted"/>
<feature type="compositionally biased region" description="Polar residues" evidence="1">
    <location>
        <begin position="296"/>
        <end position="317"/>
    </location>
</feature>
<dbReference type="InterPro" id="IPR000719">
    <property type="entry name" value="Prot_kinase_dom"/>
</dbReference>
<keyword evidence="3" id="KW-1185">Reference proteome</keyword>
<feature type="compositionally biased region" description="Polar residues" evidence="1">
    <location>
        <begin position="374"/>
        <end position="408"/>
    </location>
</feature>
<dbReference type="WBParaSite" id="TREG1_37270.1">
    <property type="protein sequence ID" value="TREG1_37270.1"/>
    <property type="gene ID" value="TREG1_37270"/>
</dbReference>
<reference evidence="3" key="1">
    <citation type="submission" date="2022-06" db="EMBL/GenBank/DDBJ databases">
        <authorList>
            <person name="Berger JAMES D."/>
            <person name="Berger JAMES D."/>
        </authorList>
    </citation>
    <scope>NUCLEOTIDE SEQUENCE [LARGE SCALE GENOMIC DNA]</scope>
</reference>
<feature type="region of interest" description="Disordered" evidence="1">
    <location>
        <begin position="438"/>
        <end position="486"/>
    </location>
</feature>
<sequence length="526" mass="57945">MLQVNSWKSSHSLKYLGIPRYISSGSINLNKTALRFLVMDRFSGDFESTLKNREISASGILEVSANVLSALEYMHSRDYAHADIKASNLLHLSSKQEVYLADFGLVHLFRSKGVHTVEKPDPKFRHNGTIEFCSRDAHTGLPPSRRGDLEILLFNLIHWLARSHPNAPQLHSTGLPWGYLISDPKLRANVPDRVKVSVADLKEKTMKNPAEFVLQAGYGPNADILAFIQSIKQLGYSDTPDYAYLRKLLHSAKSSIGKQTVSSSHKLTVESNETGVISPPTLRKYNKKDVLKSNDSRALNSVENLDPNNSISKTPDSLPTKKPRGRPPGSSPLKQLENISPVGTSSRADKNISKGSTVNSTNHASKRNAVKSLHASSPNKKSAPVESTSLTPKSGLPNSGNGDTNLPGQQRIRTRLIDLFSDSDDDNDSDEFFASLKKNSSRSRKDVLKSTPKLESPKASPSTRKNHQHLTDNASKQSPFKSPEYTSLVANRRRSGWCQTSPELLAVAKAEALGRRAVKLSEMNLN</sequence>
<dbReference type="GO" id="GO:0005524">
    <property type="term" value="F:ATP binding"/>
    <property type="evidence" value="ECO:0007669"/>
    <property type="project" value="InterPro"/>
</dbReference>
<feature type="region of interest" description="Disordered" evidence="1">
    <location>
        <begin position="287"/>
        <end position="409"/>
    </location>
</feature>
<evidence type="ECO:0000259" key="2">
    <source>
        <dbReference type="PROSITE" id="PS50011"/>
    </source>
</evidence>
<name>A0AA85JS39_TRIRE</name>
<reference evidence="4" key="2">
    <citation type="submission" date="2023-11" db="UniProtKB">
        <authorList>
            <consortium name="WormBaseParasite"/>
        </authorList>
    </citation>
    <scope>IDENTIFICATION</scope>
</reference>
<evidence type="ECO:0000313" key="4">
    <source>
        <dbReference type="WBParaSite" id="TREG1_37270.1"/>
    </source>
</evidence>
<dbReference type="Pfam" id="PF00069">
    <property type="entry name" value="Pkinase"/>
    <property type="match status" value="1"/>
</dbReference>
<evidence type="ECO:0000313" key="3">
    <source>
        <dbReference type="Proteomes" id="UP000050795"/>
    </source>
</evidence>
<dbReference type="GO" id="GO:0004672">
    <property type="term" value="F:protein kinase activity"/>
    <property type="evidence" value="ECO:0007669"/>
    <property type="project" value="InterPro"/>
</dbReference>
<dbReference type="Proteomes" id="UP000050795">
    <property type="component" value="Unassembled WGS sequence"/>
</dbReference>
<dbReference type="Gene3D" id="1.10.510.10">
    <property type="entry name" value="Transferase(Phosphotransferase) domain 1"/>
    <property type="match status" value="1"/>
</dbReference>
<dbReference type="AlphaFoldDB" id="A0AA85JS39"/>
<protein>
    <recommendedName>
        <fullName evidence="2">Protein kinase domain-containing protein</fullName>
    </recommendedName>
</protein>
<feature type="compositionally biased region" description="Polar residues" evidence="1">
    <location>
        <begin position="471"/>
        <end position="486"/>
    </location>
</feature>